<comment type="caution">
    <text evidence="4">The sequence shown here is derived from an EMBL/GenBank/DDBJ whole genome shotgun (WGS) entry which is preliminary data.</text>
</comment>
<evidence type="ECO:0008006" key="6">
    <source>
        <dbReference type="Google" id="ProtNLM"/>
    </source>
</evidence>
<evidence type="ECO:0000256" key="3">
    <source>
        <dbReference type="PROSITE-ProRule" id="PRU00221"/>
    </source>
</evidence>
<evidence type="ECO:0000313" key="4">
    <source>
        <dbReference type="EMBL" id="KAJ1520624.1"/>
    </source>
</evidence>
<feature type="repeat" description="WD" evidence="3">
    <location>
        <begin position="107"/>
        <end position="148"/>
    </location>
</feature>
<dbReference type="GO" id="GO:0031145">
    <property type="term" value="P:anaphase-promoting complex-dependent catabolic process"/>
    <property type="evidence" value="ECO:0007669"/>
    <property type="project" value="TreeGrafter"/>
</dbReference>
<dbReference type="SUPFAM" id="SSF50978">
    <property type="entry name" value="WD40 repeat-like"/>
    <property type="match status" value="1"/>
</dbReference>
<keyword evidence="5" id="KW-1185">Reference proteome</keyword>
<name>A0AAV7X7I2_9NEOP</name>
<proteinExistence type="predicted"/>
<dbReference type="InterPro" id="IPR015943">
    <property type="entry name" value="WD40/YVTN_repeat-like_dom_sf"/>
</dbReference>
<dbReference type="Gene3D" id="2.130.10.10">
    <property type="entry name" value="YVTN repeat-like/Quinoprotein amine dehydrogenase"/>
    <property type="match status" value="1"/>
</dbReference>
<protein>
    <recommendedName>
        <fullName evidence="6">WD repeat-containing protein 55 homolog</fullName>
    </recommendedName>
</protein>
<dbReference type="InterPro" id="IPR036322">
    <property type="entry name" value="WD40_repeat_dom_sf"/>
</dbReference>
<organism evidence="4 5">
    <name type="scientific">Megalurothrips usitatus</name>
    <name type="common">bean blossom thrips</name>
    <dbReference type="NCBI Taxonomy" id="439358"/>
    <lineage>
        <taxon>Eukaryota</taxon>
        <taxon>Metazoa</taxon>
        <taxon>Ecdysozoa</taxon>
        <taxon>Arthropoda</taxon>
        <taxon>Hexapoda</taxon>
        <taxon>Insecta</taxon>
        <taxon>Pterygota</taxon>
        <taxon>Neoptera</taxon>
        <taxon>Paraneoptera</taxon>
        <taxon>Thysanoptera</taxon>
        <taxon>Terebrantia</taxon>
        <taxon>Thripoidea</taxon>
        <taxon>Thripidae</taxon>
        <taxon>Megalurothrips</taxon>
    </lineage>
</organism>
<dbReference type="PANTHER" id="PTHR19918">
    <property type="entry name" value="CELL DIVISION CYCLE 20 CDC20 FIZZY -RELATED"/>
    <property type="match status" value="1"/>
</dbReference>
<dbReference type="GO" id="GO:0010997">
    <property type="term" value="F:anaphase-promoting complex binding"/>
    <property type="evidence" value="ECO:0007669"/>
    <property type="project" value="InterPro"/>
</dbReference>
<dbReference type="PROSITE" id="PS50082">
    <property type="entry name" value="WD_REPEATS_2"/>
    <property type="match status" value="1"/>
</dbReference>
<dbReference type="SMART" id="SM00320">
    <property type="entry name" value="WD40"/>
    <property type="match status" value="2"/>
</dbReference>
<gene>
    <name evidence="4" type="ORF">ONE63_003733</name>
</gene>
<reference evidence="4" key="1">
    <citation type="submission" date="2022-12" db="EMBL/GenBank/DDBJ databases">
        <title>Chromosome-level genome assembly of the bean flower thrips Megalurothrips usitatus.</title>
        <authorList>
            <person name="Ma L."/>
            <person name="Liu Q."/>
            <person name="Li H."/>
            <person name="Cai W."/>
        </authorList>
    </citation>
    <scope>NUCLEOTIDE SEQUENCE</scope>
    <source>
        <strain evidence="4">Cailab_2022a</strain>
    </source>
</reference>
<dbReference type="GO" id="GO:1905786">
    <property type="term" value="P:positive regulation of anaphase-promoting complex-dependent catabolic process"/>
    <property type="evidence" value="ECO:0007669"/>
    <property type="project" value="TreeGrafter"/>
</dbReference>
<sequence length="173" mass="18809">MVVVLDWVTGLIHGVEVDTLSTVTALSWHPWKGSVLAVGSLAGDITLMNFAKCRVTTAQYRGRRGRLVGVTALSFSPRTGELVVAFSGKGDKQVVVLSDLKTVVDRVLGHADTVQHLRWSPDGAVLATAGSDEMLCVWNFLGAKATRELRRKALQHAREVRSGLTRQFGCVIR</sequence>
<dbReference type="Proteomes" id="UP001075354">
    <property type="component" value="Chromosome 14"/>
</dbReference>
<dbReference type="PROSITE" id="PS50294">
    <property type="entry name" value="WD_REPEATS_REGION"/>
    <property type="match status" value="1"/>
</dbReference>
<evidence type="ECO:0000256" key="2">
    <source>
        <dbReference type="ARBA" id="ARBA00022737"/>
    </source>
</evidence>
<dbReference type="EMBL" id="JAPTSV010000014">
    <property type="protein sequence ID" value="KAJ1520624.1"/>
    <property type="molecule type" value="Genomic_DNA"/>
</dbReference>
<dbReference type="AlphaFoldDB" id="A0AAV7X7I2"/>
<evidence type="ECO:0000256" key="1">
    <source>
        <dbReference type="ARBA" id="ARBA00022574"/>
    </source>
</evidence>
<dbReference type="Pfam" id="PF00400">
    <property type="entry name" value="WD40"/>
    <property type="match status" value="1"/>
</dbReference>
<dbReference type="InterPro" id="IPR033010">
    <property type="entry name" value="Cdc20/Fizzy"/>
</dbReference>
<dbReference type="GO" id="GO:0005680">
    <property type="term" value="C:anaphase-promoting complex"/>
    <property type="evidence" value="ECO:0007669"/>
    <property type="project" value="TreeGrafter"/>
</dbReference>
<dbReference type="GO" id="GO:1990757">
    <property type="term" value="F:ubiquitin ligase activator activity"/>
    <property type="evidence" value="ECO:0007669"/>
    <property type="project" value="TreeGrafter"/>
</dbReference>
<accession>A0AAV7X7I2</accession>
<keyword evidence="2" id="KW-0677">Repeat</keyword>
<evidence type="ECO:0000313" key="5">
    <source>
        <dbReference type="Proteomes" id="UP001075354"/>
    </source>
</evidence>
<dbReference type="InterPro" id="IPR001680">
    <property type="entry name" value="WD40_rpt"/>
</dbReference>
<keyword evidence="1 3" id="KW-0853">WD repeat</keyword>